<proteinExistence type="predicted"/>
<dbReference type="Proteomes" id="UP000324924">
    <property type="component" value="Chromosome"/>
</dbReference>
<dbReference type="EMBL" id="CP043314">
    <property type="protein sequence ID" value="QEK39310.1"/>
    <property type="molecule type" value="Genomic_DNA"/>
</dbReference>
<gene>
    <name evidence="1" type="ORF">FZC36_02665</name>
</gene>
<name>A0A5C0UHV3_9PROT</name>
<keyword evidence="2" id="KW-1185">Reference proteome</keyword>
<organism evidence="1 2">
    <name type="scientific">Candidatus Nesciobacter abundans</name>
    <dbReference type="NCBI Taxonomy" id="2601668"/>
    <lineage>
        <taxon>Bacteria</taxon>
        <taxon>Pseudomonadati</taxon>
        <taxon>Pseudomonadota</taxon>
        <taxon>Alphaproteobacteria</taxon>
        <taxon>Holosporales</taxon>
        <taxon>Holosporaceae</taxon>
        <taxon>Candidatus Nesciobacter</taxon>
    </lineage>
</organism>
<evidence type="ECO:0008006" key="3">
    <source>
        <dbReference type="Google" id="ProtNLM"/>
    </source>
</evidence>
<protein>
    <recommendedName>
        <fullName evidence="3">Chromosomal replication initiator protein DnaA domain-containing protein</fullName>
    </recommendedName>
</protein>
<evidence type="ECO:0000313" key="1">
    <source>
        <dbReference type="EMBL" id="QEK39310.1"/>
    </source>
</evidence>
<evidence type="ECO:0000313" key="2">
    <source>
        <dbReference type="Proteomes" id="UP000324924"/>
    </source>
</evidence>
<dbReference type="AlphaFoldDB" id="A0A5C0UHV3"/>
<dbReference type="KEGG" id="nabu:FZC36_02665"/>
<dbReference type="RefSeq" id="WP_148972433.1">
    <property type="nucleotide sequence ID" value="NZ_CP043314.1"/>
</dbReference>
<dbReference type="OrthoDB" id="7390113at2"/>
<accession>A0A5C0UHV3</accession>
<reference evidence="1 2" key="1">
    <citation type="submission" date="2019-08" db="EMBL/GenBank/DDBJ databases">
        <title>Highly reduced genomes of protist endosymbionts show evolutionary convergence.</title>
        <authorList>
            <person name="George E."/>
            <person name="Husnik F."/>
            <person name="Tashyreva D."/>
            <person name="Prokopchuk G."/>
            <person name="Horak A."/>
            <person name="Kwong W.K."/>
            <person name="Lukes J."/>
            <person name="Keeling P.J."/>
        </authorList>
    </citation>
    <scope>NUCLEOTIDE SEQUENCE [LARGE SCALE GENOMIC DNA]</scope>
    <source>
        <strain evidence="1">1604HC</strain>
    </source>
</reference>
<sequence length="256" mass="30373">MILELKWVEKYSYNNFSFNDSNSSVCKWINSEKIYNQTLLIGPRKSGKRHISFVWLAKLFQNYKDKSIFNHIECDENSSYKKHFDINSFDVELYECMFSDNKTLHLFNNACSTTYEKWDRISPLIIRNNNIYKEEEMFEIFFHANANAIPVLWVFENPEVINEFIPDLSSRLKSINLVSIDTPDLDILKTVMIKRFSDYSLNVSNEFCRFALYRICKSYESVNEFVLKVHELCLQKHRAPTIPFLVENNVLGYDLK</sequence>